<comment type="caution">
    <text evidence="3">The sequence shown here is derived from an EMBL/GenBank/DDBJ whole genome shotgun (WGS) entry which is preliminary data.</text>
</comment>
<feature type="transmembrane region" description="Helical" evidence="1">
    <location>
        <begin position="51"/>
        <end position="72"/>
    </location>
</feature>
<protein>
    <recommendedName>
        <fullName evidence="2">Death domain-containing protein</fullName>
    </recommendedName>
</protein>
<keyword evidence="4" id="KW-1185">Reference proteome</keyword>
<evidence type="ECO:0000259" key="2">
    <source>
        <dbReference type="PROSITE" id="PS50017"/>
    </source>
</evidence>
<proteinExistence type="predicted"/>
<dbReference type="AlphaFoldDB" id="A0A3M7RSP9"/>
<evidence type="ECO:0000256" key="1">
    <source>
        <dbReference type="SAM" id="Phobius"/>
    </source>
</evidence>
<keyword evidence="1" id="KW-0472">Membrane</keyword>
<dbReference type="PROSITE" id="PS50017">
    <property type="entry name" value="DEATH_DOMAIN"/>
    <property type="match status" value="1"/>
</dbReference>
<gene>
    <name evidence="3" type="ORF">BpHYR1_003682</name>
</gene>
<name>A0A3M7RSP9_BRAPC</name>
<dbReference type="STRING" id="10195.A0A3M7RSP9"/>
<feature type="domain" description="Death" evidence="2">
    <location>
        <begin position="76"/>
        <end position="172"/>
    </location>
</feature>
<dbReference type="EMBL" id="REGN01002740">
    <property type="protein sequence ID" value="RNA26450.1"/>
    <property type="molecule type" value="Genomic_DNA"/>
</dbReference>
<evidence type="ECO:0000313" key="4">
    <source>
        <dbReference type="Proteomes" id="UP000276133"/>
    </source>
</evidence>
<dbReference type="GO" id="GO:0007165">
    <property type="term" value="P:signal transduction"/>
    <property type="evidence" value="ECO:0007669"/>
    <property type="project" value="InterPro"/>
</dbReference>
<dbReference type="Proteomes" id="UP000276133">
    <property type="component" value="Unassembled WGS sequence"/>
</dbReference>
<dbReference type="InterPro" id="IPR000488">
    <property type="entry name" value="Death_dom"/>
</dbReference>
<dbReference type="InterPro" id="IPR011029">
    <property type="entry name" value="DEATH-like_dom_sf"/>
</dbReference>
<dbReference type="OrthoDB" id="6286837at2759"/>
<organism evidence="3 4">
    <name type="scientific">Brachionus plicatilis</name>
    <name type="common">Marine rotifer</name>
    <name type="synonym">Brachionus muelleri</name>
    <dbReference type="NCBI Taxonomy" id="10195"/>
    <lineage>
        <taxon>Eukaryota</taxon>
        <taxon>Metazoa</taxon>
        <taxon>Spiralia</taxon>
        <taxon>Gnathifera</taxon>
        <taxon>Rotifera</taxon>
        <taxon>Eurotatoria</taxon>
        <taxon>Monogononta</taxon>
        <taxon>Pseudotrocha</taxon>
        <taxon>Ploima</taxon>
        <taxon>Brachionidae</taxon>
        <taxon>Brachionus</taxon>
    </lineage>
</organism>
<reference evidence="3 4" key="1">
    <citation type="journal article" date="2018" name="Sci. Rep.">
        <title>Genomic signatures of local adaptation to the degree of environmental predictability in rotifers.</title>
        <authorList>
            <person name="Franch-Gras L."/>
            <person name="Hahn C."/>
            <person name="Garcia-Roger E.M."/>
            <person name="Carmona M.J."/>
            <person name="Serra M."/>
            <person name="Gomez A."/>
        </authorList>
    </citation>
    <scope>NUCLEOTIDE SEQUENCE [LARGE SCALE GENOMIC DNA]</scope>
    <source>
        <strain evidence="3">HYR1</strain>
    </source>
</reference>
<dbReference type="SUPFAM" id="SSF47986">
    <property type="entry name" value="DEATH domain"/>
    <property type="match status" value="1"/>
</dbReference>
<dbReference type="CDD" id="cd01670">
    <property type="entry name" value="Death"/>
    <property type="match status" value="1"/>
</dbReference>
<dbReference type="Gene3D" id="1.10.533.10">
    <property type="entry name" value="Death Domain, Fas"/>
    <property type="match status" value="1"/>
</dbReference>
<accession>A0A3M7RSP9</accession>
<evidence type="ECO:0000313" key="3">
    <source>
        <dbReference type="EMBL" id="RNA26450.1"/>
    </source>
</evidence>
<keyword evidence="1" id="KW-1133">Transmembrane helix</keyword>
<keyword evidence="1" id="KW-0812">Transmembrane</keyword>
<sequence>MVQKSETYKYIDFMLNNSSLDNHHSLILVIIFRCGVKKWVIFIRAHPSSHIYSGSFIIFTFKFLAKAIAYIIRNLFMDVINLVSKLIGSDWVKLYYSLPFYPERGSEIIQKDIDKIFKLYYRGNCEKVKKEKAFNSLIKWKRVHHRSKLDDICQALKKIKRVDILKEVKECCVNYENKCKEPSNQLNKRSSIGEEDIKKKDAEILHQQLCKFFESKNTKTKHFDFKFCSKNSQ</sequence>